<evidence type="ECO:0000313" key="3">
    <source>
        <dbReference type="Proteomes" id="UP000799437"/>
    </source>
</evidence>
<accession>A0A6A6W4G0</accession>
<dbReference type="EMBL" id="ML996574">
    <property type="protein sequence ID" value="KAF2756800.1"/>
    <property type="molecule type" value="Genomic_DNA"/>
</dbReference>
<dbReference type="AlphaFoldDB" id="A0A6A6W4G0"/>
<feature type="compositionally biased region" description="Basic residues" evidence="1">
    <location>
        <begin position="30"/>
        <end position="40"/>
    </location>
</feature>
<sequence>MSFPIPYTLPTLTSSIDMSTARPPAYAAPPHRHAHQHLRFPHPGSPAQTATPATLAAVISPLLSLFYQARHDPSALIGASPQLNHVRYHSKRLPSPLYLSPH</sequence>
<dbReference type="RefSeq" id="XP_033599251.1">
    <property type="nucleotide sequence ID" value="XM_033741986.1"/>
</dbReference>
<protein>
    <submittedName>
        <fullName evidence="2">Uncharacterized protein</fullName>
    </submittedName>
</protein>
<evidence type="ECO:0000313" key="2">
    <source>
        <dbReference type="EMBL" id="KAF2756800.1"/>
    </source>
</evidence>
<organism evidence="2 3">
    <name type="scientific">Pseudovirgaria hyperparasitica</name>
    <dbReference type="NCBI Taxonomy" id="470096"/>
    <lineage>
        <taxon>Eukaryota</taxon>
        <taxon>Fungi</taxon>
        <taxon>Dikarya</taxon>
        <taxon>Ascomycota</taxon>
        <taxon>Pezizomycotina</taxon>
        <taxon>Dothideomycetes</taxon>
        <taxon>Dothideomycetes incertae sedis</taxon>
        <taxon>Acrospermales</taxon>
        <taxon>Acrospermaceae</taxon>
        <taxon>Pseudovirgaria</taxon>
    </lineage>
</organism>
<dbReference type="Proteomes" id="UP000799437">
    <property type="component" value="Unassembled WGS sequence"/>
</dbReference>
<keyword evidence="3" id="KW-1185">Reference proteome</keyword>
<gene>
    <name evidence="2" type="ORF">EJ05DRAFT_44140</name>
</gene>
<name>A0A6A6W4G0_9PEZI</name>
<feature type="region of interest" description="Disordered" evidence="1">
    <location>
        <begin position="20"/>
        <end position="49"/>
    </location>
</feature>
<reference evidence="2" key="1">
    <citation type="journal article" date="2020" name="Stud. Mycol.">
        <title>101 Dothideomycetes genomes: a test case for predicting lifestyles and emergence of pathogens.</title>
        <authorList>
            <person name="Haridas S."/>
            <person name="Albert R."/>
            <person name="Binder M."/>
            <person name="Bloem J."/>
            <person name="Labutti K."/>
            <person name="Salamov A."/>
            <person name="Andreopoulos B."/>
            <person name="Baker S."/>
            <person name="Barry K."/>
            <person name="Bills G."/>
            <person name="Bluhm B."/>
            <person name="Cannon C."/>
            <person name="Castanera R."/>
            <person name="Culley D."/>
            <person name="Daum C."/>
            <person name="Ezra D."/>
            <person name="Gonzalez J."/>
            <person name="Henrissat B."/>
            <person name="Kuo A."/>
            <person name="Liang C."/>
            <person name="Lipzen A."/>
            <person name="Lutzoni F."/>
            <person name="Magnuson J."/>
            <person name="Mondo S."/>
            <person name="Nolan M."/>
            <person name="Ohm R."/>
            <person name="Pangilinan J."/>
            <person name="Park H.-J."/>
            <person name="Ramirez L."/>
            <person name="Alfaro M."/>
            <person name="Sun H."/>
            <person name="Tritt A."/>
            <person name="Yoshinaga Y."/>
            <person name="Zwiers L.-H."/>
            <person name="Turgeon B."/>
            <person name="Goodwin S."/>
            <person name="Spatafora J."/>
            <person name="Crous P."/>
            <person name="Grigoriev I."/>
        </authorList>
    </citation>
    <scope>NUCLEOTIDE SEQUENCE</scope>
    <source>
        <strain evidence="2">CBS 121739</strain>
    </source>
</reference>
<dbReference type="GeneID" id="54483040"/>
<proteinExistence type="predicted"/>
<evidence type="ECO:0000256" key="1">
    <source>
        <dbReference type="SAM" id="MobiDB-lite"/>
    </source>
</evidence>